<reference evidence="5 6" key="1">
    <citation type="submission" date="2019-03" db="EMBL/GenBank/DDBJ databases">
        <title>Draft genome sequences of novel Actinobacteria.</title>
        <authorList>
            <person name="Sahin N."/>
            <person name="Ay H."/>
            <person name="Saygin H."/>
        </authorList>
    </citation>
    <scope>NUCLEOTIDE SEQUENCE [LARGE SCALE GENOMIC DNA]</scope>
    <source>
        <strain evidence="5 6">JCM 30547</strain>
    </source>
</reference>
<evidence type="ECO:0000259" key="4">
    <source>
        <dbReference type="PROSITE" id="PS50043"/>
    </source>
</evidence>
<evidence type="ECO:0000256" key="3">
    <source>
        <dbReference type="SAM" id="MobiDB-lite"/>
    </source>
</evidence>
<dbReference type="Gene3D" id="3.40.50.300">
    <property type="entry name" value="P-loop containing nucleotide triphosphate hydrolases"/>
    <property type="match status" value="1"/>
</dbReference>
<dbReference type="GO" id="GO:0005524">
    <property type="term" value="F:ATP binding"/>
    <property type="evidence" value="ECO:0007669"/>
    <property type="project" value="UniProtKB-KW"/>
</dbReference>
<name>A0A4R4QGM3_9ACTN</name>
<dbReference type="GO" id="GO:0006355">
    <property type="term" value="P:regulation of DNA-templated transcription"/>
    <property type="evidence" value="ECO:0007669"/>
    <property type="project" value="InterPro"/>
</dbReference>
<dbReference type="PANTHER" id="PTHR16305:SF28">
    <property type="entry name" value="GUANYLATE CYCLASE DOMAIN-CONTAINING PROTEIN"/>
    <property type="match status" value="1"/>
</dbReference>
<dbReference type="Gene3D" id="1.25.40.10">
    <property type="entry name" value="Tetratricopeptide repeat domain"/>
    <property type="match status" value="1"/>
</dbReference>
<feature type="compositionally biased region" description="Polar residues" evidence="3">
    <location>
        <begin position="93"/>
        <end position="105"/>
    </location>
</feature>
<dbReference type="GO" id="GO:0005737">
    <property type="term" value="C:cytoplasm"/>
    <property type="evidence" value="ECO:0007669"/>
    <property type="project" value="TreeGrafter"/>
</dbReference>
<keyword evidence="2" id="KW-0067">ATP-binding</keyword>
<dbReference type="InterPro" id="IPR016032">
    <property type="entry name" value="Sig_transdc_resp-reg_C-effctor"/>
</dbReference>
<dbReference type="OrthoDB" id="5476461at2"/>
<dbReference type="SMART" id="SM00421">
    <property type="entry name" value="HTH_LUXR"/>
    <property type="match status" value="1"/>
</dbReference>
<accession>A0A4R4QGM3</accession>
<dbReference type="GO" id="GO:0003677">
    <property type="term" value="F:DNA binding"/>
    <property type="evidence" value="ECO:0007669"/>
    <property type="project" value="InterPro"/>
</dbReference>
<dbReference type="SUPFAM" id="SSF52540">
    <property type="entry name" value="P-loop containing nucleoside triphosphate hydrolases"/>
    <property type="match status" value="1"/>
</dbReference>
<keyword evidence="1" id="KW-0547">Nucleotide-binding</keyword>
<evidence type="ECO:0000313" key="6">
    <source>
        <dbReference type="Proteomes" id="UP000295075"/>
    </source>
</evidence>
<dbReference type="PROSITE" id="PS50043">
    <property type="entry name" value="HTH_LUXR_2"/>
    <property type="match status" value="1"/>
</dbReference>
<dbReference type="SUPFAM" id="SSF46894">
    <property type="entry name" value="C-terminal effector domain of the bipartite response regulators"/>
    <property type="match status" value="1"/>
</dbReference>
<feature type="compositionally biased region" description="Basic residues" evidence="3">
    <location>
        <begin position="65"/>
        <end position="75"/>
    </location>
</feature>
<organism evidence="5 6">
    <name type="scientific">Kribbella albertanoniae</name>
    <dbReference type="NCBI Taxonomy" id="1266829"/>
    <lineage>
        <taxon>Bacteria</taxon>
        <taxon>Bacillati</taxon>
        <taxon>Actinomycetota</taxon>
        <taxon>Actinomycetes</taxon>
        <taxon>Propionibacteriales</taxon>
        <taxon>Kribbellaceae</taxon>
        <taxon>Kribbella</taxon>
    </lineage>
</organism>
<dbReference type="EMBL" id="SMKA01000006">
    <property type="protein sequence ID" value="TDC34660.1"/>
    <property type="molecule type" value="Genomic_DNA"/>
</dbReference>
<evidence type="ECO:0000313" key="5">
    <source>
        <dbReference type="EMBL" id="TDC34660.1"/>
    </source>
</evidence>
<feature type="domain" description="HTH luxR-type" evidence="4">
    <location>
        <begin position="927"/>
        <end position="992"/>
    </location>
</feature>
<dbReference type="InterPro" id="IPR027417">
    <property type="entry name" value="P-loop_NTPase"/>
</dbReference>
<comment type="caution">
    <text evidence="5">The sequence shown here is derived from an EMBL/GenBank/DDBJ whole genome shotgun (WGS) entry which is preliminary data.</text>
</comment>
<dbReference type="GO" id="GO:0004016">
    <property type="term" value="F:adenylate cyclase activity"/>
    <property type="evidence" value="ECO:0007669"/>
    <property type="project" value="TreeGrafter"/>
</dbReference>
<protein>
    <submittedName>
        <fullName evidence="5">Helix-turn-helix transcriptional regulator</fullName>
    </submittedName>
</protein>
<gene>
    <name evidence="5" type="ORF">E1261_03295</name>
</gene>
<dbReference type="Proteomes" id="UP000295075">
    <property type="component" value="Unassembled WGS sequence"/>
</dbReference>
<evidence type="ECO:0000256" key="2">
    <source>
        <dbReference type="ARBA" id="ARBA00022840"/>
    </source>
</evidence>
<dbReference type="Pfam" id="PF13191">
    <property type="entry name" value="AAA_16"/>
    <property type="match status" value="1"/>
</dbReference>
<dbReference type="InterPro" id="IPR036388">
    <property type="entry name" value="WH-like_DNA-bd_sf"/>
</dbReference>
<dbReference type="PRINTS" id="PR00038">
    <property type="entry name" value="HTHLUXR"/>
</dbReference>
<sequence>MRDGIRLRRIRNQARPRCSGASCDGCEPEAQRPWRRRPAAGPGVARRVRRLGNSGQRPIGARGLGRGRRHCHARAAARPALGADRGDPARGGTRQSRAVSSTTGSVGRGRLAGGEPVTVQEGRHTSALEFLDDGPTSERDRPLLERVYELAVLAESARQAMTGRGQVVLVSGEAGIGKSRLVEAAREQLSGRWQVLIGHCDDLAIARVLGPFHDLVGSVGSELTNALRAGADRDEVLSALRAELSWSGRPTLLVIEDVQWADDASIDALQYLVRRLGDLPVVLVLTYRDGELAAGHPVRRLVGSASGVEGTRHLPLRALSIAAIRELCRSSVLDARQVYDLTGGNPFYVSEVLAAGSTSGVPRRVADTVLSRIRDLDRVSREVIEQLALVPAALDKQLADRLVGDTAALMAAEERGLLEVTASTISFPYELVRRAIADSIPAVRRSRLHGEVLKALLERTDADLQQIMYHARESGDGDVILRYGGSAAQAATHREAAGHYGLMLEYASALPAAALAGLLESYANECYIVGDGQPGIEAIRRAIDLRQELDDPTAVGEDLWLLSRLYRSYGVFQAATSSAVSAVAVLEPLGASRSLARGYANLAGMHLASLQPSDALRFAERAVAMARLTVDEAVLPEALNALGSVAWDLPDVDAQSLLKEGLEVAVATGHVDAACHAFAILGRGLADRFRLDEAESYVHAGLELAQVSGHLGWLAPLRTELAMIEASGGAWDNAVSLAEEISADQPAQQRSALTVLGRVAARRGSRDSIELLASAARSARDLGDMRSVASVAAAEAEAAWLRGDTAEVVRIASTPFQQAVEEQAATVWPELGYWLTCAGRQVEMPASDNPYALLASGRWQEAAGIWLAGGCRYEYAMALCESSEAKQLLLALDDLTSLGGRPLAAIARRRLRDLGVSQIPRGRPSSTRDNPAGLTSRQLEVLQLLVDGLADQEIAEQLVISVRTASNHVAAVLDKLGVHSRSEAARLGVPLLLTPTARSR</sequence>
<proteinExistence type="predicted"/>
<feature type="region of interest" description="Disordered" evidence="3">
    <location>
        <begin position="24"/>
        <end position="114"/>
    </location>
</feature>
<dbReference type="CDD" id="cd06170">
    <property type="entry name" value="LuxR_C_like"/>
    <property type="match status" value="1"/>
</dbReference>
<dbReference type="PANTHER" id="PTHR16305">
    <property type="entry name" value="TESTICULAR SOLUBLE ADENYLYL CYCLASE"/>
    <property type="match status" value="1"/>
</dbReference>
<keyword evidence="6" id="KW-1185">Reference proteome</keyword>
<dbReference type="InterPro" id="IPR000792">
    <property type="entry name" value="Tscrpt_reg_LuxR_C"/>
</dbReference>
<dbReference type="AlphaFoldDB" id="A0A4R4QGM3"/>
<dbReference type="Pfam" id="PF00196">
    <property type="entry name" value="GerE"/>
    <property type="match status" value="1"/>
</dbReference>
<dbReference type="Gene3D" id="1.10.10.10">
    <property type="entry name" value="Winged helix-like DNA-binding domain superfamily/Winged helix DNA-binding domain"/>
    <property type="match status" value="1"/>
</dbReference>
<dbReference type="SUPFAM" id="SSF48452">
    <property type="entry name" value="TPR-like"/>
    <property type="match status" value="1"/>
</dbReference>
<dbReference type="InterPro" id="IPR041664">
    <property type="entry name" value="AAA_16"/>
</dbReference>
<evidence type="ECO:0000256" key="1">
    <source>
        <dbReference type="ARBA" id="ARBA00022741"/>
    </source>
</evidence>
<dbReference type="InterPro" id="IPR011990">
    <property type="entry name" value="TPR-like_helical_dom_sf"/>
</dbReference>